<dbReference type="EMBL" id="BBML01000001">
    <property type="protein sequence ID" value="GAK95531.1"/>
    <property type="molecule type" value="Genomic_DNA"/>
</dbReference>
<evidence type="ECO:0000313" key="1">
    <source>
        <dbReference type="EMBL" id="GAK95531.1"/>
    </source>
</evidence>
<dbReference type="SUPFAM" id="SSF81901">
    <property type="entry name" value="HCP-like"/>
    <property type="match status" value="1"/>
</dbReference>
<dbReference type="eggNOG" id="COG4105">
    <property type="taxonomic scope" value="Bacteria"/>
</dbReference>
<comment type="caution">
    <text evidence="1">The sequence shown here is derived from an EMBL/GenBank/DDBJ whole genome shotgun (WGS) entry which is preliminary data.</text>
</comment>
<gene>
    <name evidence="1" type="ORF">JCM19294_2313</name>
</gene>
<dbReference type="InterPro" id="IPR019734">
    <property type="entry name" value="TPR_rpt"/>
</dbReference>
<dbReference type="Gene3D" id="1.25.40.10">
    <property type="entry name" value="Tetratricopeptide repeat domain"/>
    <property type="match status" value="1"/>
</dbReference>
<keyword evidence="2" id="KW-1185">Reference proteome</keyword>
<sequence length="86" mass="10125">MLYQVEGDTQNAIQNYTRIIKNHGDGILSDDALYELGKLYEEVLDDPAKAQEYFEQIIFSHADSIYFTDARRRYRRLRGDTNEKAF</sequence>
<evidence type="ECO:0000313" key="2">
    <source>
        <dbReference type="Proteomes" id="UP000029221"/>
    </source>
</evidence>
<proteinExistence type="predicted"/>
<name>A0A090QJ51_9FLAO</name>
<dbReference type="Proteomes" id="UP000029221">
    <property type="component" value="Unassembled WGS sequence"/>
</dbReference>
<organism evidence="1 2">
    <name type="scientific">Nonlabens tegetincola</name>
    <dbReference type="NCBI Taxonomy" id="323273"/>
    <lineage>
        <taxon>Bacteria</taxon>
        <taxon>Pseudomonadati</taxon>
        <taxon>Bacteroidota</taxon>
        <taxon>Flavobacteriia</taxon>
        <taxon>Flavobacteriales</taxon>
        <taxon>Flavobacteriaceae</taxon>
        <taxon>Nonlabens</taxon>
    </lineage>
</organism>
<protein>
    <submittedName>
        <fullName evidence="1">Secreted protein</fullName>
    </submittedName>
</protein>
<dbReference type="Pfam" id="PF13174">
    <property type="entry name" value="TPR_6"/>
    <property type="match status" value="2"/>
</dbReference>
<dbReference type="AlphaFoldDB" id="A0A090QJ51"/>
<accession>A0A090QJ51</accession>
<dbReference type="InterPro" id="IPR011990">
    <property type="entry name" value="TPR-like_helical_dom_sf"/>
</dbReference>
<reference evidence="1" key="1">
    <citation type="journal article" date="2014" name="Genome Announc.">
        <title>Draft Genome Sequences of Marine Flavobacterium Nonlabens Strains NR17, NR24, NR27, NR32, NR33, and Ara13.</title>
        <authorList>
            <person name="Nakanishi M."/>
            <person name="Meirelles P."/>
            <person name="Suzuki R."/>
            <person name="Takatani N."/>
            <person name="Mino S."/>
            <person name="Suda W."/>
            <person name="Oshima K."/>
            <person name="Hattori M."/>
            <person name="Ohkuma M."/>
            <person name="Hosokawa M."/>
            <person name="Miyashita K."/>
            <person name="Thompson F.L."/>
            <person name="Niwa A."/>
            <person name="Sawabe T."/>
            <person name="Sawabe T."/>
        </authorList>
    </citation>
    <scope>NUCLEOTIDE SEQUENCE [LARGE SCALE GENOMIC DNA]</scope>
    <source>
        <strain evidence="1">JCM 19294</strain>
    </source>
</reference>